<name>A0A2Z2KKZ7_9BACL</name>
<dbReference type="SUPFAM" id="SSF55383">
    <property type="entry name" value="Copper amine oxidase, domain N"/>
    <property type="match status" value="1"/>
</dbReference>
<feature type="chain" id="PRO_5016459069" description="Copper amine oxidase-like N-terminal domain-containing protein" evidence="4">
    <location>
        <begin position="27"/>
        <end position="465"/>
    </location>
</feature>
<dbReference type="InterPro" id="IPR012854">
    <property type="entry name" value="Cu_amine_oxidase-like_N"/>
</dbReference>
<dbReference type="SUPFAM" id="SSF48403">
    <property type="entry name" value="Ankyrin repeat"/>
    <property type="match status" value="1"/>
</dbReference>
<dbReference type="PANTHER" id="PTHR24171">
    <property type="entry name" value="ANKYRIN REPEAT DOMAIN-CONTAINING PROTEIN 39-RELATED"/>
    <property type="match status" value="1"/>
</dbReference>
<dbReference type="Gene3D" id="3.30.457.10">
    <property type="entry name" value="Copper amine oxidase-like, N-terminal domain"/>
    <property type="match status" value="1"/>
</dbReference>
<feature type="signal peptide" evidence="4">
    <location>
        <begin position="1"/>
        <end position="26"/>
    </location>
</feature>
<keyword evidence="4" id="KW-0732">Signal</keyword>
<accession>A0A2Z2KKZ7</accession>
<keyword evidence="2 3" id="KW-0040">ANK repeat</keyword>
<dbReference type="PROSITE" id="PS50088">
    <property type="entry name" value="ANK_REPEAT"/>
    <property type="match status" value="1"/>
</dbReference>
<dbReference type="Pfam" id="PF12796">
    <property type="entry name" value="Ank_2"/>
    <property type="match status" value="1"/>
</dbReference>
<keyword evidence="7" id="KW-1185">Reference proteome</keyword>
<dbReference type="RefSeq" id="WP_087918894.1">
    <property type="nucleotide sequence ID" value="NZ_CP021780.1"/>
</dbReference>
<dbReference type="InterPro" id="IPR036582">
    <property type="entry name" value="Mao_N_sf"/>
</dbReference>
<feature type="repeat" description="ANK" evidence="3">
    <location>
        <begin position="381"/>
        <end position="413"/>
    </location>
</feature>
<dbReference type="SMART" id="SM00248">
    <property type="entry name" value="ANK"/>
    <property type="match status" value="2"/>
</dbReference>
<organism evidence="6 7">
    <name type="scientific">Paenibacillus donghaensis</name>
    <dbReference type="NCBI Taxonomy" id="414771"/>
    <lineage>
        <taxon>Bacteria</taxon>
        <taxon>Bacillati</taxon>
        <taxon>Bacillota</taxon>
        <taxon>Bacilli</taxon>
        <taxon>Bacillales</taxon>
        <taxon>Paenibacillaceae</taxon>
        <taxon>Paenibacillus</taxon>
    </lineage>
</organism>
<gene>
    <name evidence="6" type="ORF">B9T62_31725</name>
</gene>
<dbReference type="Gene3D" id="1.25.40.20">
    <property type="entry name" value="Ankyrin repeat-containing domain"/>
    <property type="match status" value="1"/>
</dbReference>
<dbReference type="EMBL" id="CP021780">
    <property type="protein sequence ID" value="ASA24925.1"/>
    <property type="molecule type" value="Genomic_DNA"/>
</dbReference>
<dbReference type="KEGG" id="pdh:B9T62_31725"/>
<evidence type="ECO:0000256" key="1">
    <source>
        <dbReference type="ARBA" id="ARBA00022737"/>
    </source>
</evidence>
<evidence type="ECO:0000259" key="5">
    <source>
        <dbReference type="Pfam" id="PF07833"/>
    </source>
</evidence>
<dbReference type="AlphaFoldDB" id="A0A2Z2KKZ7"/>
<dbReference type="PROSITE" id="PS50297">
    <property type="entry name" value="ANK_REP_REGION"/>
    <property type="match status" value="1"/>
</dbReference>
<evidence type="ECO:0000256" key="4">
    <source>
        <dbReference type="SAM" id="SignalP"/>
    </source>
</evidence>
<feature type="domain" description="Copper amine oxidase-like N-terminal" evidence="5">
    <location>
        <begin position="34"/>
        <end position="140"/>
    </location>
</feature>
<evidence type="ECO:0000313" key="7">
    <source>
        <dbReference type="Proteomes" id="UP000249890"/>
    </source>
</evidence>
<dbReference type="OrthoDB" id="1954422at2"/>
<proteinExistence type="predicted"/>
<evidence type="ECO:0000313" key="6">
    <source>
        <dbReference type="EMBL" id="ASA24925.1"/>
    </source>
</evidence>
<keyword evidence="1" id="KW-0677">Repeat</keyword>
<protein>
    <recommendedName>
        <fullName evidence="5">Copper amine oxidase-like N-terminal domain-containing protein</fullName>
    </recommendedName>
</protein>
<dbReference type="InterPro" id="IPR036770">
    <property type="entry name" value="Ankyrin_rpt-contain_sf"/>
</dbReference>
<dbReference type="InterPro" id="IPR002110">
    <property type="entry name" value="Ankyrin_rpt"/>
</dbReference>
<evidence type="ECO:0000256" key="3">
    <source>
        <dbReference type="PROSITE-ProRule" id="PRU00023"/>
    </source>
</evidence>
<dbReference type="Pfam" id="PF07833">
    <property type="entry name" value="Cu_amine_oxidN1"/>
    <property type="match status" value="1"/>
</dbReference>
<dbReference type="Proteomes" id="UP000249890">
    <property type="component" value="Chromosome"/>
</dbReference>
<sequence length="465" mass="50084">MQMKNRIITTLTVATMLLAQAGTALADSTINVYLKGKLQTFEQSAIIKDGSTLVPMRAIFEALGATVKWDGKQQIIDATKGEKVIRLQIGWKGAWIGETKVALDAAPQIINGSTMVPLRFIGEALGEKVEWDSTSRSVLISTDKSQLPKADSGVYKGYATVMRDVIKSETSTGVKMPDATYKILESNSDAFFATNRDKFSLYDKAKQVSSANMSKNPAQYSSTITEVSRIRIFDVQDLTAKNGQITTMAYGESESGGLFFQIFYAGSKKLAKEDVIEMVGISAGKSQISVINRQGNQYDAPVTVFVAGNIFTALEEYQLQAERGKGETIEFDDEAQARLDKGTVTSYTGEMGLVQAAEDGVLSEVQRLVGTNHVDANALPQNRTPLMAAALKGNDEIVTYLLSQGADPNLGYSFTSPLSSAAYSGKASTVKLLLQAGAVPNDFALSTARDNGYADILTLLEAATK</sequence>
<reference evidence="6 7" key="1">
    <citation type="submission" date="2017-06" db="EMBL/GenBank/DDBJ databases">
        <title>Complete genome sequence of Paenibacillus donghaensis KCTC 13049T isolated from East Sea sediment, South Korea.</title>
        <authorList>
            <person name="Jung B.K."/>
            <person name="Hong S.-J."/>
            <person name="Shin J.-H."/>
        </authorList>
    </citation>
    <scope>NUCLEOTIDE SEQUENCE [LARGE SCALE GENOMIC DNA]</scope>
    <source>
        <strain evidence="6 7">KCTC 13049</strain>
    </source>
</reference>
<evidence type="ECO:0000256" key="2">
    <source>
        <dbReference type="ARBA" id="ARBA00023043"/>
    </source>
</evidence>